<gene>
    <name evidence="2" type="ORF">Tci_029774</name>
</gene>
<keyword evidence="2" id="KW-0808">Transferase</keyword>
<dbReference type="AlphaFoldDB" id="A0A6L2L7Z1"/>
<dbReference type="PANTHER" id="PTHR46148">
    <property type="entry name" value="CHROMO DOMAIN-CONTAINING PROTEIN"/>
    <property type="match status" value="1"/>
</dbReference>
<dbReference type="EMBL" id="BKCJ010003895">
    <property type="protein sequence ID" value="GEU57796.1"/>
    <property type="molecule type" value="Genomic_DNA"/>
</dbReference>
<dbReference type="GO" id="GO:0003964">
    <property type="term" value="F:RNA-directed DNA polymerase activity"/>
    <property type="evidence" value="ECO:0007669"/>
    <property type="project" value="UniProtKB-KW"/>
</dbReference>
<accession>A0A6L2L7Z1</accession>
<keyword evidence="2" id="KW-0548">Nucleotidyltransferase</keyword>
<reference evidence="2" key="1">
    <citation type="journal article" date="2019" name="Sci. Rep.">
        <title>Draft genome of Tanacetum cinerariifolium, the natural source of mosquito coil.</title>
        <authorList>
            <person name="Yamashiro T."/>
            <person name="Shiraishi A."/>
            <person name="Satake H."/>
            <person name="Nakayama K."/>
        </authorList>
    </citation>
    <scope>NUCLEOTIDE SEQUENCE</scope>
</reference>
<protein>
    <submittedName>
        <fullName evidence="2">Reverse transcriptase domain-containing protein</fullName>
    </submittedName>
</protein>
<dbReference type="InterPro" id="IPR056924">
    <property type="entry name" value="SH3_Tf2-1"/>
</dbReference>
<comment type="caution">
    <text evidence="2">The sequence shown here is derived from an EMBL/GenBank/DDBJ whole genome shotgun (WGS) entry which is preliminary data.</text>
</comment>
<organism evidence="2">
    <name type="scientific">Tanacetum cinerariifolium</name>
    <name type="common">Dalmatian daisy</name>
    <name type="synonym">Chrysanthemum cinerariifolium</name>
    <dbReference type="NCBI Taxonomy" id="118510"/>
    <lineage>
        <taxon>Eukaryota</taxon>
        <taxon>Viridiplantae</taxon>
        <taxon>Streptophyta</taxon>
        <taxon>Embryophyta</taxon>
        <taxon>Tracheophyta</taxon>
        <taxon>Spermatophyta</taxon>
        <taxon>Magnoliopsida</taxon>
        <taxon>eudicotyledons</taxon>
        <taxon>Gunneridae</taxon>
        <taxon>Pentapetalae</taxon>
        <taxon>asterids</taxon>
        <taxon>campanulids</taxon>
        <taxon>Asterales</taxon>
        <taxon>Asteraceae</taxon>
        <taxon>Asteroideae</taxon>
        <taxon>Anthemideae</taxon>
        <taxon>Anthemidinae</taxon>
        <taxon>Tanacetum</taxon>
    </lineage>
</organism>
<keyword evidence="2" id="KW-0695">RNA-directed DNA polymerase</keyword>
<feature type="domain" description="Tf2-1-like SH3-like" evidence="1">
    <location>
        <begin position="1"/>
        <end position="39"/>
    </location>
</feature>
<dbReference type="Pfam" id="PF24626">
    <property type="entry name" value="SH3_Tf2-1"/>
    <property type="match status" value="1"/>
</dbReference>
<proteinExistence type="predicted"/>
<evidence type="ECO:0000313" key="2">
    <source>
        <dbReference type="EMBL" id="GEU57796.1"/>
    </source>
</evidence>
<sequence length="395" mass="45705">FVGPFEIIKKVGHVAYQLDFPEELNGVEDTFHVSNLKKCLADPTLQMLLDEIRVDAKLNFMEEPAGILDREFKKLKRSRIAIVKVLIDMGTSQSVSLQELSLCETLLVFEAVILTDPQEAPRGNLVRLGSRLTLVGDLDRPVLVEETFHKQTDEELTEQEVKEKAKLFSEWERFTSTDEESIESYYHCFSKLMNDFKRNKHVPEKISSNLKFLNNLQPEWSRLVTMVHQTKDLYIADYTKLYDFLKYNQVETILMGLPEDIYVVFDSCETAQEIWLCVQQMMKRYDIGIQEKRLSCLVNGKVSLLQNGQSEHHYGRIHQARGIKSSKRKKVFNWETAKYGRILYDEDVHDLRSVENEFPAIVFNDSLTSNETFSFKPTQGDLEGAIEVRSKILGT</sequence>
<evidence type="ECO:0000259" key="1">
    <source>
        <dbReference type="Pfam" id="PF24626"/>
    </source>
</evidence>
<name>A0A6L2L7Z1_TANCI</name>
<dbReference type="PANTHER" id="PTHR46148:SF59">
    <property type="entry name" value="NUCLEOTIDYLTRANSFERASE, RIBONUCLEASE H"/>
    <property type="match status" value="1"/>
</dbReference>
<feature type="non-terminal residue" evidence="2">
    <location>
        <position position="1"/>
    </location>
</feature>